<evidence type="ECO:0000313" key="3">
    <source>
        <dbReference type="Proteomes" id="UP001138768"/>
    </source>
</evidence>
<evidence type="ECO:0000256" key="1">
    <source>
        <dbReference type="SAM" id="Phobius"/>
    </source>
</evidence>
<gene>
    <name evidence="2" type="ORF">CKO42_25525</name>
</gene>
<dbReference type="Proteomes" id="UP001138768">
    <property type="component" value="Unassembled WGS sequence"/>
</dbReference>
<dbReference type="AlphaFoldDB" id="A0A9X0WDL6"/>
<name>A0A9X0WDL6_9GAMM</name>
<feature type="transmembrane region" description="Helical" evidence="1">
    <location>
        <begin position="66"/>
        <end position="86"/>
    </location>
</feature>
<proteinExistence type="predicted"/>
<keyword evidence="1" id="KW-0812">Transmembrane</keyword>
<protein>
    <recommendedName>
        <fullName evidence="4">DUF1640 domain-containing protein</fullName>
    </recommendedName>
</protein>
<keyword evidence="1" id="KW-0472">Membrane</keyword>
<dbReference type="RefSeq" id="WP_200251721.1">
    <property type="nucleotide sequence ID" value="NZ_NRRY01000101.1"/>
</dbReference>
<comment type="caution">
    <text evidence="2">The sequence shown here is derived from an EMBL/GenBank/DDBJ whole genome shotgun (WGS) entry which is preliminary data.</text>
</comment>
<evidence type="ECO:0008006" key="4">
    <source>
        <dbReference type="Google" id="ProtNLM"/>
    </source>
</evidence>
<organism evidence="2 3">
    <name type="scientific">Lamprobacter modestohalophilus</name>
    <dbReference type="NCBI Taxonomy" id="1064514"/>
    <lineage>
        <taxon>Bacteria</taxon>
        <taxon>Pseudomonadati</taxon>
        <taxon>Pseudomonadota</taxon>
        <taxon>Gammaproteobacteria</taxon>
        <taxon>Chromatiales</taxon>
        <taxon>Chromatiaceae</taxon>
        <taxon>Lamprobacter</taxon>
    </lineage>
</organism>
<accession>A0A9X0WDL6</accession>
<keyword evidence="3" id="KW-1185">Reference proteome</keyword>
<sequence>MKAVTFDTLKFFERLKAAGVSEQQALAMTEAQKEAFSDALAGSFATKSNIARLEADLTDIKAEQKIIRWMLGFLLAGMVALLIKAFA</sequence>
<evidence type="ECO:0000313" key="2">
    <source>
        <dbReference type="EMBL" id="MBK1621687.1"/>
    </source>
</evidence>
<dbReference type="EMBL" id="NRRY01000101">
    <property type="protein sequence ID" value="MBK1621687.1"/>
    <property type="molecule type" value="Genomic_DNA"/>
</dbReference>
<keyword evidence="1" id="KW-1133">Transmembrane helix</keyword>
<reference evidence="2 3" key="1">
    <citation type="journal article" date="2020" name="Microorganisms">
        <title>Osmotic Adaptation and Compatible Solute Biosynthesis of Phototrophic Bacteria as Revealed from Genome Analyses.</title>
        <authorList>
            <person name="Imhoff J.F."/>
            <person name="Rahn T."/>
            <person name="Kunzel S."/>
            <person name="Keller A."/>
            <person name="Neulinger S.C."/>
        </authorList>
    </citation>
    <scope>NUCLEOTIDE SEQUENCE [LARGE SCALE GENOMIC DNA]</scope>
    <source>
        <strain evidence="2 3">DSM 25653</strain>
    </source>
</reference>